<evidence type="ECO:0000313" key="2">
    <source>
        <dbReference type="EMBL" id="RUP19393.1"/>
    </source>
</evidence>
<evidence type="ECO:0000313" key="3">
    <source>
        <dbReference type="Proteomes" id="UP000268093"/>
    </source>
</evidence>
<gene>
    <name evidence="2" type="ORF">BC936DRAFT_139317</name>
</gene>
<dbReference type="PANTHER" id="PTHR12961:SF0">
    <property type="entry name" value="CONSERVED OLIGOMERIC GOLGI COMPLEX SUBUNIT 2"/>
    <property type="match status" value="1"/>
</dbReference>
<accession>A0A433BA45</accession>
<proteinExistence type="predicted"/>
<name>A0A433BA45_9FUNG</name>
<evidence type="ECO:0000259" key="1">
    <source>
        <dbReference type="Pfam" id="PF12022"/>
    </source>
</evidence>
<dbReference type="PANTHER" id="PTHR12961">
    <property type="entry name" value="CONSERVED OLIGOMERIC GOLGI COMPLEX COMPONENT 2"/>
    <property type="match status" value="1"/>
</dbReference>
<dbReference type="InterPro" id="IPR009316">
    <property type="entry name" value="COG2"/>
</dbReference>
<sequence>HPFPALQRITRIKDILQTNLASALRSTLHALVADPRTDPRAGAVSPAPLDPAIRDQLTQCLRTYAIIDQTRAAEGVIREEMVVPVLEKIITRTSLDLPTPTNTPATQLAILYGKVVSFVSQRASPLLDITHRVLRGTGYEILVNAVWVEVAERIARDVPSIFAPGRAEVFHKNYTVTMSFVNTLESHCASQRSLLYMRAHPSYVEFMKRWQLPVYFQLRFKEISTRVEDACVASVEFPPVGAGTGAAPDATTQPALAATRAILAAIDQCWSDDVFIYCLSHRFWKLTLQLIKRYKLWLETTFGELDELVAGQAQGPAGEAAEAEDEIVLLRQLVVIGFDVEGVVEKVRTKYYGVITPKLPESMQDEQSLNDSITSSLTRLTSDHLPDLHRKTTTILTRRCLDTLKLVRTITSQYHYTNRPPPRDHSPFVPAILRPFVAFVEQNGEYLRERRIVEFATVVAEAVTTRYCAIVQEMLSALKRTEESLKRLKSRRGAQVVGGGEKALSDEDKIRLQCLLDVSKFGSEERRLTVGGSTIPFAYLFILPFIHLRVLPITVPQLEALQIDKDKFEPFLELYLVVEPYESLRSAVPDVGRT</sequence>
<dbReference type="GO" id="GO:0017119">
    <property type="term" value="C:Golgi transport complex"/>
    <property type="evidence" value="ECO:0007669"/>
    <property type="project" value="TreeGrafter"/>
</dbReference>
<dbReference type="OrthoDB" id="332281at2759"/>
<reference evidence="2 3" key="1">
    <citation type="journal article" date="2018" name="New Phytol.">
        <title>Phylogenomics of Endogonaceae and evolution of mycorrhizas within Mucoromycota.</title>
        <authorList>
            <person name="Chang Y."/>
            <person name="Desiro A."/>
            <person name="Na H."/>
            <person name="Sandor L."/>
            <person name="Lipzen A."/>
            <person name="Clum A."/>
            <person name="Barry K."/>
            <person name="Grigoriev I.V."/>
            <person name="Martin F.M."/>
            <person name="Stajich J.E."/>
            <person name="Smith M.E."/>
            <person name="Bonito G."/>
            <person name="Spatafora J.W."/>
        </authorList>
    </citation>
    <scope>NUCLEOTIDE SEQUENCE [LARGE SCALE GENOMIC DNA]</scope>
    <source>
        <strain evidence="2 3">GMNB39</strain>
    </source>
</reference>
<dbReference type="Pfam" id="PF12022">
    <property type="entry name" value="COG2_C"/>
    <property type="match status" value="1"/>
</dbReference>
<organism evidence="2 3">
    <name type="scientific">Jimgerdemannia flammicorona</name>
    <dbReference type="NCBI Taxonomy" id="994334"/>
    <lineage>
        <taxon>Eukaryota</taxon>
        <taxon>Fungi</taxon>
        <taxon>Fungi incertae sedis</taxon>
        <taxon>Mucoromycota</taxon>
        <taxon>Mucoromycotina</taxon>
        <taxon>Endogonomycetes</taxon>
        <taxon>Endogonales</taxon>
        <taxon>Endogonaceae</taxon>
        <taxon>Jimgerdemannia</taxon>
    </lineage>
</organism>
<dbReference type="AlphaFoldDB" id="A0A433BA45"/>
<keyword evidence="3" id="KW-1185">Reference proteome</keyword>
<dbReference type="GO" id="GO:0007030">
    <property type="term" value="P:Golgi organization"/>
    <property type="evidence" value="ECO:0007669"/>
    <property type="project" value="InterPro"/>
</dbReference>
<feature type="domain" description="COG complex component COG2 C-terminal" evidence="1">
    <location>
        <begin position="208"/>
        <end position="518"/>
    </location>
</feature>
<dbReference type="EMBL" id="RBNI01014698">
    <property type="protein sequence ID" value="RUP19393.1"/>
    <property type="molecule type" value="Genomic_DNA"/>
</dbReference>
<dbReference type="InterPro" id="IPR024603">
    <property type="entry name" value="COG_complex_COG2_C"/>
</dbReference>
<feature type="non-terminal residue" evidence="2">
    <location>
        <position position="1"/>
    </location>
</feature>
<dbReference type="GO" id="GO:0016020">
    <property type="term" value="C:membrane"/>
    <property type="evidence" value="ECO:0007669"/>
    <property type="project" value="InterPro"/>
</dbReference>
<dbReference type="Proteomes" id="UP000268093">
    <property type="component" value="Unassembled WGS sequence"/>
</dbReference>
<comment type="caution">
    <text evidence="2">The sequence shown here is derived from an EMBL/GenBank/DDBJ whole genome shotgun (WGS) entry which is preliminary data.</text>
</comment>
<dbReference type="GO" id="GO:0006891">
    <property type="term" value="P:intra-Golgi vesicle-mediated transport"/>
    <property type="evidence" value="ECO:0007669"/>
    <property type="project" value="TreeGrafter"/>
</dbReference>
<dbReference type="GO" id="GO:0015031">
    <property type="term" value="P:protein transport"/>
    <property type="evidence" value="ECO:0007669"/>
    <property type="project" value="InterPro"/>
</dbReference>
<protein>
    <recommendedName>
        <fullName evidence="1">COG complex component COG2 C-terminal domain-containing protein</fullName>
    </recommendedName>
</protein>